<dbReference type="RefSeq" id="WP_356959599.1">
    <property type="nucleotide sequence ID" value="NZ_JBEYBD010000031.1"/>
</dbReference>
<reference evidence="1 2" key="1">
    <citation type="submission" date="2024-06" db="EMBL/GenBank/DDBJ databases">
        <title>The Natural Products Discovery Center: Release of the First 8490 Sequenced Strains for Exploring Actinobacteria Biosynthetic Diversity.</title>
        <authorList>
            <person name="Kalkreuter E."/>
            <person name="Kautsar S.A."/>
            <person name="Yang D."/>
            <person name="Bader C.D."/>
            <person name="Teijaro C.N."/>
            <person name="Fluegel L."/>
            <person name="Davis C.M."/>
            <person name="Simpson J.R."/>
            <person name="Lauterbach L."/>
            <person name="Steele A.D."/>
            <person name="Gui C."/>
            <person name="Meng S."/>
            <person name="Li G."/>
            <person name="Viehrig K."/>
            <person name="Ye F."/>
            <person name="Su P."/>
            <person name="Kiefer A.F."/>
            <person name="Nichols A."/>
            <person name="Cepeda A.J."/>
            <person name="Yan W."/>
            <person name="Fan B."/>
            <person name="Jiang Y."/>
            <person name="Adhikari A."/>
            <person name="Zheng C.-J."/>
            <person name="Schuster L."/>
            <person name="Cowan T.M."/>
            <person name="Smanski M.J."/>
            <person name="Chevrette M.G."/>
            <person name="De Carvalho L.P.S."/>
            <person name="Shen B."/>
        </authorList>
    </citation>
    <scope>NUCLEOTIDE SEQUENCE [LARGE SCALE GENOMIC DNA]</scope>
    <source>
        <strain evidence="1 2">NPDC019708</strain>
    </source>
</reference>
<evidence type="ECO:0000313" key="2">
    <source>
        <dbReference type="Proteomes" id="UP001550628"/>
    </source>
</evidence>
<evidence type="ECO:0000313" key="1">
    <source>
        <dbReference type="EMBL" id="MEU1956350.1"/>
    </source>
</evidence>
<proteinExistence type="predicted"/>
<dbReference type="EMBL" id="JBEYBF010000036">
    <property type="protein sequence ID" value="MEU1956350.1"/>
    <property type="molecule type" value="Genomic_DNA"/>
</dbReference>
<gene>
    <name evidence="1" type="ORF">ABZ510_31455</name>
</gene>
<dbReference type="Proteomes" id="UP001550628">
    <property type="component" value="Unassembled WGS sequence"/>
</dbReference>
<accession>A0ABV2WZN4</accession>
<protein>
    <recommendedName>
        <fullName evidence="3">PE domain-containing protein</fullName>
    </recommendedName>
</protein>
<evidence type="ECO:0008006" key="3">
    <source>
        <dbReference type="Google" id="ProtNLM"/>
    </source>
</evidence>
<keyword evidence="2" id="KW-1185">Reference proteome</keyword>
<comment type="caution">
    <text evidence="1">The sequence shown here is derived from an EMBL/GenBank/DDBJ whole genome shotgun (WGS) entry which is preliminary data.</text>
</comment>
<name>A0ABV2WZN4_9NOCA</name>
<sequence length="111" mass="10858">MIPFEVNPGELPAIGAAVNAQGASLASFLQSVAPYTVPEPSVACAPGFYMTAGLGVVDVVMNAYLAACNTESGLFGSSLGPVSVTFESTDVAGGVGVAAVGDSVAGRVFGS</sequence>
<organism evidence="1 2">
    <name type="scientific">Nocardia rhamnosiphila</name>
    <dbReference type="NCBI Taxonomy" id="426716"/>
    <lineage>
        <taxon>Bacteria</taxon>
        <taxon>Bacillati</taxon>
        <taxon>Actinomycetota</taxon>
        <taxon>Actinomycetes</taxon>
        <taxon>Mycobacteriales</taxon>
        <taxon>Nocardiaceae</taxon>
        <taxon>Nocardia</taxon>
    </lineage>
</organism>